<feature type="domain" description="PNT" evidence="6">
    <location>
        <begin position="156"/>
        <end position="241"/>
    </location>
</feature>
<feature type="region of interest" description="Disordered" evidence="4">
    <location>
        <begin position="103"/>
        <end position="149"/>
    </location>
</feature>
<dbReference type="GO" id="GO:0043565">
    <property type="term" value="F:sequence-specific DNA binding"/>
    <property type="evidence" value="ECO:0007669"/>
    <property type="project" value="InterPro"/>
</dbReference>
<keyword evidence="2 3" id="KW-0238">DNA-binding</keyword>
<dbReference type="Gene3D" id="1.10.10.10">
    <property type="entry name" value="Winged helix-like DNA-binding domain superfamily/Winged helix DNA-binding domain"/>
    <property type="match status" value="1"/>
</dbReference>
<dbReference type="SUPFAM" id="SSF46785">
    <property type="entry name" value="Winged helix' DNA-binding domain"/>
    <property type="match status" value="1"/>
</dbReference>
<dbReference type="SMART" id="SM00251">
    <property type="entry name" value="SAM_PNT"/>
    <property type="match status" value="1"/>
</dbReference>
<proteinExistence type="inferred from homology"/>
<dbReference type="AlphaFoldDB" id="A0A8B8D8A1"/>
<dbReference type="PANTHER" id="PTHR11849:SF289">
    <property type="entry name" value="ETS-LIKE PROTEIN POINTED"/>
    <property type="match status" value="1"/>
</dbReference>
<comment type="similarity">
    <text evidence="1 3">Belongs to the ETS family.</text>
</comment>
<dbReference type="GO" id="GO:0030154">
    <property type="term" value="P:cell differentiation"/>
    <property type="evidence" value="ECO:0007669"/>
    <property type="project" value="TreeGrafter"/>
</dbReference>
<sequence length="565" mass="64832">MELDLCAVDANLENIEFFSPEISKPRKMHKARLRIQKTVTYSSELTQEIHRLNNVLQQERQLGIPLRQRSMDDQLLMSRGGSCDDHSVMTRQYSYDEKRHLLSRQESSDDHRVPSLGNIQKVPSISDLTDDDIPSTTTVPPLTPGTTQKMSQAVHESFKTFEREQLKYHISNDPSLWSETHVMVWLKWIAQEFNILGINPANFSMRGKDLCQLKRDEFLDLAPPYLGEIMWEHLEILKKDVTREHPSLGSAPSSYSEAVCMPEFGDRFPLPGFSSHEENKVVAYSGLGDSKVPTAQTCAYGAISESMQTLNEVGDSPNSRSFDDHSDCQSLETIPHYYSSDNSPTSEFYPPLPEQKFQPPVIPDICHGQYMRQDTRFQYSHMYQNQMVPSIKQEYLWSDCSESSLNDSWSSEYRGGISMGVSRSLQSSPTDLSFPQSDVKPSNFPAMVGYSGSGPIQLWQFLLELLTDKNCQHFISWTGDGWEFKLSDPDEVARRWGIRKNKPKMNYEKLSRGLRYYYDKNIIHKTAGKRYVYRFVCDLQTLLGHTPEELFEACDIKPQADKDDE</sequence>
<keyword evidence="7" id="KW-1185">Reference proteome</keyword>
<dbReference type="InterPro" id="IPR036390">
    <property type="entry name" value="WH_DNA-bd_sf"/>
</dbReference>
<dbReference type="OrthoDB" id="10067219at2759"/>
<dbReference type="PRINTS" id="PR00454">
    <property type="entry name" value="ETSDOMAIN"/>
</dbReference>
<dbReference type="PROSITE" id="PS00345">
    <property type="entry name" value="ETS_DOMAIN_1"/>
    <property type="match status" value="1"/>
</dbReference>
<dbReference type="FunFam" id="1.10.10.10:FF:000347">
    <property type="entry name" value="Ets variant 2"/>
    <property type="match status" value="1"/>
</dbReference>
<evidence type="ECO:0000256" key="3">
    <source>
        <dbReference type="RuleBase" id="RU004019"/>
    </source>
</evidence>
<protein>
    <submittedName>
        <fullName evidence="8">Transforming protein p54/c-ets-1-like isoform X1</fullName>
    </submittedName>
</protein>
<dbReference type="PROSITE" id="PS50061">
    <property type="entry name" value="ETS_DOMAIN_3"/>
    <property type="match status" value="1"/>
</dbReference>
<dbReference type="Proteomes" id="UP000694844">
    <property type="component" value="Chromosome 3"/>
</dbReference>
<feature type="compositionally biased region" description="Low complexity" evidence="4">
    <location>
        <begin position="134"/>
        <end position="147"/>
    </location>
</feature>
<dbReference type="FunFam" id="1.10.150.50:FF:000014">
    <property type="entry name" value="Protein c-ets-1 isoform 1"/>
    <property type="match status" value="1"/>
</dbReference>
<evidence type="ECO:0000259" key="6">
    <source>
        <dbReference type="PROSITE" id="PS51433"/>
    </source>
</evidence>
<feature type="compositionally biased region" description="Polar residues" evidence="4">
    <location>
        <begin position="117"/>
        <end position="127"/>
    </location>
</feature>
<dbReference type="RefSeq" id="XP_022323764.1">
    <property type="nucleotide sequence ID" value="XM_022468056.1"/>
</dbReference>
<dbReference type="GO" id="GO:0000981">
    <property type="term" value="F:DNA-binding transcription factor activity, RNA polymerase II-specific"/>
    <property type="evidence" value="ECO:0007669"/>
    <property type="project" value="TreeGrafter"/>
</dbReference>
<dbReference type="InterPro" id="IPR036388">
    <property type="entry name" value="WH-like_DNA-bd_sf"/>
</dbReference>
<evidence type="ECO:0000259" key="5">
    <source>
        <dbReference type="PROSITE" id="PS50061"/>
    </source>
</evidence>
<keyword evidence="3" id="KW-0539">Nucleus</keyword>
<dbReference type="InterPro" id="IPR000418">
    <property type="entry name" value="Ets_dom"/>
</dbReference>
<name>A0A8B8D8A1_CRAVI</name>
<evidence type="ECO:0000256" key="4">
    <source>
        <dbReference type="SAM" id="MobiDB-lite"/>
    </source>
</evidence>
<evidence type="ECO:0000313" key="7">
    <source>
        <dbReference type="Proteomes" id="UP000694844"/>
    </source>
</evidence>
<dbReference type="InterPro" id="IPR013761">
    <property type="entry name" value="SAM/pointed_sf"/>
</dbReference>
<dbReference type="Gene3D" id="1.10.150.50">
    <property type="entry name" value="Transcription Factor, Ets-1"/>
    <property type="match status" value="1"/>
</dbReference>
<dbReference type="KEGG" id="cvn:111124843"/>
<dbReference type="Pfam" id="PF00178">
    <property type="entry name" value="Ets"/>
    <property type="match status" value="1"/>
</dbReference>
<evidence type="ECO:0000256" key="2">
    <source>
        <dbReference type="ARBA" id="ARBA00023125"/>
    </source>
</evidence>
<dbReference type="PANTHER" id="PTHR11849">
    <property type="entry name" value="ETS"/>
    <property type="match status" value="1"/>
</dbReference>
<dbReference type="Pfam" id="PF02198">
    <property type="entry name" value="SAM_PNT"/>
    <property type="match status" value="1"/>
</dbReference>
<organism evidence="7 8">
    <name type="scientific">Crassostrea virginica</name>
    <name type="common">Eastern oyster</name>
    <dbReference type="NCBI Taxonomy" id="6565"/>
    <lineage>
        <taxon>Eukaryota</taxon>
        <taxon>Metazoa</taxon>
        <taxon>Spiralia</taxon>
        <taxon>Lophotrochozoa</taxon>
        <taxon>Mollusca</taxon>
        <taxon>Bivalvia</taxon>
        <taxon>Autobranchia</taxon>
        <taxon>Pteriomorphia</taxon>
        <taxon>Ostreida</taxon>
        <taxon>Ostreoidea</taxon>
        <taxon>Ostreidae</taxon>
        <taxon>Crassostrea</taxon>
    </lineage>
</organism>
<feature type="domain" description="ETS" evidence="5">
    <location>
        <begin position="456"/>
        <end position="536"/>
    </location>
</feature>
<dbReference type="GeneID" id="111124843"/>
<accession>A0A8B8D8A1</accession>
<evidence type="ECO:0000313" key="8">
    <source>
        <dbReference type="RefSeq" id="XP_022323764.1"/>
    </source>
</evidence>
<dbReference type="InterPro" id="IPR046328">
    <property type="entry name" value="ETS_fam"/>
</dbReference>
<dbReference type="SMART" id="SM00413">
    <property type="entry name" value="ETS"/>
    <property type="match status" value="1"/>
</dbReference>
<dbReference type="GO" id="GO:0005634">
    <property type="term" value="C:nucleus"/>
    <property type="evidence" value="ECO:0007669"/>
    <property type="project" value="UniProtKB-SubCell"/>
</dbReference>
<dbReference type="SUPFAM" id="SSF47769">
    <property type="entry name" value="SAM/Pointed domain"/>
    <property type="match status" value="1"/>
</dbReference>
<dbReference type="PROSITE" id="PS51433">
    <property type="entry name" value="PNT"/>
    <property type="match status" value="1"/>
</dbReference>
<reference evidence="8" key="1">
    <citation type="submission" date="2025-08" db="UniProtKB">
        <authorList>
            <consortium name="RefSeq"/>
        </authorList>
    </citation>
    <scope>IDENTIFICATION</scope>
    <source>
        <tissue evidence="8">Whole sample</tissue>
    </source>
</reference>
<dbReference type="PROSITE" id="PS00346">
    <property type="entry name" value="ETS_DOMAIN_2"/>
    <property type="match status" value="1"/>
</dbReference>
<gene>
    <name evidence="8" type="primary">LOC111124843</name>
</gene>
<dbReference type="InterPro" id="IPR003118">
    <property type="entry name" value="Pointed_dom"/>
</dbReference>
<comment type="subcellular location">
    <subcellularLocation>
        <location evidence="3">Nucleus</location>
    </subcellularLocation>
</comment>
<evidence type="ECO:0000256" key="1">
    <source>
        <dbReference type="ARBA" id="ARBA00005562"/>
    </source>
</evidence>